<accession>A0ABQ9L1F1</accession>
<protein>
    <recommendedName>
        <fullName evidence="2">Peptidoglycan binding-like domain-containing protein</fullName>
    </recommendedName>
</protein>
<name>A0ABQ9L1F1_HEVBR</name>
<evidence type="ECO:0000313" key="4">
    <source>
        <dbReference type="Proteomes" id="UP001174677"/>
    </source>
</evidence>
<dbReference type="InterPro" id="IPR036410">
    <property type="entry name" value="HSP_DnaJ_Cys-rich_dom_sf"/>
</dbReference>
<dbReference type="Gene3D" id="1.10.101.10">
    <property type="entry name" value="PGBD-like superfamily/PGBD"/>
    <property type="match status" value="1"/>
</dbReference>
<dbReference type="PANTHER" id="PTHR15852">
    <property type="entry name" value="PLASTID TRANSCRIPTIONALLY ACTIVE PROTEIN"/>
    <property type="match status" value="1"/>
</dbReference>
<keyword evidence="1" id="KW-0175">Coiled coil</keyword>
<dbReference type="InterPro" id="IPR036366">
    <property type="entry name" value="PGBDSf"/>
</dbReference>
<feature type="coiled-coil region" evidence="1">
    <location>
        <begin position="82"/>
        <end position="116"/>
    </location>
</feature>
<dbReference type="PANTHER" id="PTHR15852:SF16">
    <property type="entry name" value="PROTEIN DISULFIDE ISOMERASE PTAC5, CHLOROPLASTIC"/>
    <property type="match status" value="1"/>
</dbReference>
<evidence type="ECO:0000259" key="2">
    <source>
        <dbReference type="Pfam" id="PF01471"/>
    </source>
</evidence>
<evidence type="ECO:0000313" key="3">
    <source>
        <dbReference type="EMBL" id="KAJ9154033.1"/>
    </source>
</evidence>
<comment type="caution">
    <text evidence="3">The sequence shown here is derived from an EMBL/GenBank/DDBJ whole genome shotgun (WGS) entry which is preliminary data.</text>
</comment>
<organism evidence="3 4">
    <name type="scientific">Hevea brasiliensis</name>
    <name type="common">Para rubber tree</name>
    <name type="synonym">Siphonia brasiliensis</name>
    <dbReference type="NCBI Taxonomy" id="3981"/>
    <lineage>
        <taxon>Eukaryota</taxon>
        <taxon>Viridiplantae</taxon>
        <taxon>Streptophyta</taxon>
        <taxon>Embryophyta</taxon>
        <taxon>Tracheophyta</taxon>
        <taxon>Spermatophyta</taxon>
        <taxon>Magnoliopsida</taxon>
        <taxon>eudicotyledons</taxon>
        <taxon>Gunneridae</taxon>
        <taxon>Pentapetalae</taxon>
        <taxon>rosids</taxon>
        <taxon>fabids</taxon>
        <taxon>Malpighiales</taxon>
        <taxon>Euphorbiaceae</taxon>
        <taxon>Crotonoideae</taxon>
        <taxon>Micrandreae</taxon>
        <taxon>Hevea</taxon>
    </lineage>
</organism>
<dbReference type="EMBL" id="JARPOI010000015">
    <property type="protein sequence ID" value="KAJ9154033.1"/>
    <property type="molecule type" value="Genomic_DNA"/>
</dbReference>
<dbReference type="InterPro" id="IPR002477">
    <property type="entry name" value="Peptidoglycan-bd-like"/>
</dbReference>
<dbReference type="SUPFAM" id="SSF47090">
    <property type="entry name" value="PGBD-like"/>
    <property type="match status" value="1"/>
</dbReference>
<gene>
    <name evidence="3" type="ORF">P3X46_027411</name>
</gene>
<evidence type="ECO:0000256" key="1">
    <source>
        <dbReference type="SAM" id="Coils"/>
    </source>
</evidence>
<sequence>MSFSSFPLPLNPPVSLHHPKLHAFSPLPFSKSSFSLSFSISHVCFSSSFPSPSSSSSDSEDSLWLREEQRWLREEQRWLREEQRWLRERESLLSEIQSLKLQIQALEKRISLQEGDLVPETMANVRAFLQVLTENNRIADTASSPSAIVFKEKVEDVKEVISVEEKVEIKLNTLRKGSEGEEVREMQEALLKLGFYSGEEDMEYSSFSSGTERAVKTWQATLGAPEDGIMTAELLERLYMEQQIKVAGSNISIDEKGSTLTVSQKKGPNGAAVVSVTEISETQQKVVKEEGATEVEVSQQRVFLLGENRWEEPSRLVGKDKKVGVIKTKDALTKCLSCRGEGRLLCTECDGTGEPNIEPQFLEWVDEGAKCPYCEGLGYTICDVCEGKTVT</sequence>
<dbReference type="Proteomes" id="UP001174677">
    <property type="component" value="Chromosome 15"/>
</dbReference>
<dbReference type="Pfam" id="PF01471">
    <property type="entry name" value="PG_binding_1"/>
    <property type="match status" value="1"/>
</dbReference>
<reference evidence="3 4" key="1">
    <citation type="journal article" date="2023" name="Plant Biotechnol. J.">
        <title>Chromosome-level wild Hevea brasiliensis genome provides new tools for genomic-assisted breeding and valuable loci to elevate rubber yield.</title>
        <authorList>
            <person name="Cheng H."/>
            <person name="Song X."/>
            <person name="Hu Y."/>
            <person name="Wu T."/>
            <person name="Yang Q."/>
            <person name="An Z."/>
            <person name="Feng S."/>
            <person name="Deng Z."/>
            <person name="Wu W."/>
            <person name="Zeng X."/>
            <person name="Tu M."/>
            <person name="Wang X."/>
            <person name="Huang H."/>
        </authorList>
    </citation>
    <scope>NUCLEOTIDE SEQUENCE [LARGE SCALE GENOMIC DNA]</scope>
    <source>
        <strain evidence="3">MT/VB/25A 57/8</strain>
    </source>
</reference>
<proteinExistence type="predicted"/>
<feature type="domain" description="Peptidoglycan binding-like" evidence="2">
    <location>
        <begin position="180"/>
        <end position="238"/>
    </location>
</feature>
<keyword evidence="4" id="KW-1185">Reference proteome</keyword>
<dbReference type="SUPFAM" id="SSF57938">
    <property type="entry name" value="DnaJ/Hsp40 cysteine-rich domain"/>
    <property type="match status" value="1"/>
</dbReference>
<dbReference type="InterPro" id="IPR036365">
    <property type="entry name" value="PGBD-like_sf"/>
</dbReference>